<dbReference type="EMBL" id="DVON01000246">
    <property type="protein sequence ID" value="HIV13768.1"/>
    <property type="molecule type" value="Genomic_DNA"/>
</dbReference>
<dbReference type="GO" id="GO:0031177">
    <property type="term" value="F:phosphopantetheine binding"/>
    <property type="evidence" value="ECO:0007669"/>
    <property type="project" value="TreeGrafter"/>
</dbReference>
<organism evidence="2 3">
    <name type="scientific">Candidatus Pullilachnospira stercoravium</name>
    <dbReference type="NCBI Taxonomy" id="2840913"/>
    <lineage>
        <taxon>Bacteria</taxon>
        <taxon>Bacillati</taxon>
        <taxon>Bacillota</taxon>
        <taxon>Clostridia</taxon>
        <taxon>Lachnospirales</taxon>
        <taxon>Lachnospiraceae</taxon>
        <taxon>Lachnospiraceae incertae sedis</taxon>
        <taxon>Candidatus Pullilachnospira</taxon>
    </lineage>
</organism>
<dbReference type="Gene3D" id="3.30.300.30">
    <property type="match status" value="1"/>
</dbReference>
<evidence type="ECO:0000313" key="3">
    <source>
        <dbReference type="Proteomes" id="UP000886723"/>
    </source>
</evidence>
<dbReference type="InterPro" id="IPR045851">
    <property type="entry name" value="AMP-bd_C_sf"/>
</dbReference>
<dbReference type="Pfam" id="PF00501">
    <property type="entry name" value="AMP-binding"/>
    <property type="match status" value="1"/>
</dbReference>
<sequence length="504" mass="56829">MKNILEYLENTERKYPYQLAADDGKICVTWGTLAALSRQMGTVIGRKVSSGSPVVILAEKSVITLTAMLGCVYAGGFYVMADPSLPVARLQEIFRQVQPELVVAEPSALSLLRQAGYGGSYCLVNEAIQQTADHQLLEERRRESSENDLLYVLFTSGSTGKPKGIAVSHRAVMDFISRFTEIFGIENHDRLGNQAPFDFDISVKDIYSCIMTGAALIMIPRTMFSSPPVLLDYLCDKDVTVLIWAVSALTTVSALKGLGYRQPDSVRKILFSGEVMPAKQLSRWRAALPKTEFVNLYGPSEITCNCTYYRIPDTYDENEKLPVGKPFPGRRVFLMDKEGREIRTPRTTGEICVAGESLAAGYYKNREETEKKFVLHTFLDGTKGRCYKTGDLGYFLEDGTFYFEGRKDFQIKHMGHRIELEEIEQALNKLEGIEKSCCLLDRKRNQLAAFYTGELPSGQIREQLKRKLPVYMIPHSIRHTKRMPLNKNGKTDREYLLHLLEGNA</sequence>
<dbReference type="InterPro" id="IPR010071">
    <property type="entry name" value="AA_adenyl_dom"/>
</dbReference>
<dbReference type="InterPro" id="IPR020845">
    <property type="entry name" value="AMP-binding_CS"/>
</dbReference>
<dbReference type="InterPro" id="IPR000873">
    <property type="entry name" value="AMP-dep_synth/lig_dom"/>
</dbReference>
<protein>
    <submittedName>
        <fullName evidence="2">Amino acid adenylation domain-containing protein</fullName>
    </submittedName>
</protein>
<reference evidence="2" key="1">
    <citation type="submission" date="2020-10" db="EMBL/GenBank/DDBJ databases">
        <authorList>
            <person name="Gilroy R."/>
        </authorList>
    </citation>
    <scope>NUCLEOTIDE SEQUENCE</scope>
    <source>
        <strain evidence="2">ChiBcec2-4451</strain>
    </source>
</reference>
<dbReference type="PANTHER" id="PTHR45527:SF1">
    <property type="entry name" value="FATTY ACID SYNTHASE"/>
    <property type="match status" value="1"/>
</dbReference>
<dbReference type="NCBIfam" id="TIGR01733">
    <property type="entry name" value="AA-adenyl-dom"/>
    <property type="match status" value="1"/>
</dbReference>
<dbReference type="AlphaFoldDB" id="A0A9D1T7R2"/>
<gene>
    <name evidence="2" type="ORF">IAA63_11600</name>
</gene>
<proteinExistence type="predicted"/>
<feature type="domain" description="AMP-dependent synthetase/ligase" evidence="1">
    <location>
        <begin position="10"/>
        <end position="363"/>
    </location>
</feature>
<dbReference type="PROSITE" id="PS00455">
    <property type="entry name" value="AMP_BINDING"/>
    <property type="match status" value="1"/>
</dbReference>
<dbReference type="GO" id="GO:0005737">
    <property type="term" value="C:cytoplasm"/>
    <property type="evidence" value="ECO:0007669"/>
    <property type="project" value="TreeGrafter"/>
</dbReference>
<reference evidence="2" key="2">
    <citation type="journal article" date="2021" name="PeerJ">
        <title>Extensive microbial diversity within the chicken gut microbiome revealed by metagenomics and culture.</title>
        <authorList>
            <person name="Gilroy R."/>
            <person name="Ravi A."/>
            <person name="Getino M."/>
            <person name="Pursley I."/>
            <person name="Horton D.L."/>
            <person name="Alikhan N.F."/>
            <person name="Baker D."/>
            <person name="Gharbi K."/>
            <person name="Hall N."/>
            <person name="Watson M."/>
            <person name="Adriaenssens E.M."/>
            <person name="Foster-Nyarko E."/>
            <person name="Jarju S."/>
            <person name="Secka A."/>
            <person name="Antonio M."/>
            <person name="Oren A."/>
            <person name="Chaudhuri R.R."/>
            <person name="La Ragione R."/>
            <person name="Hildebrand F."/>
            <person name="Pallen M.J."/>
        </authorList>
    </citation>
    <scope>NUCLEOTIDE SEQUENCE</scope>
    <source>
        <strain evidence="2">ChiBcec2-4451</strain>
    </source>
</reference>
<evidence type="ECO:0000259" key="1">
    <source>
        <dbReference type="Pfam" id="PF00501"/>
    </source>
</evidence>
<dbReference type="InterPro" id="IPR042099">
    <property type="entry name" value="ANL_N_sf"/>
</dbReference>
<evidence type="ECO:0000313" key="2">
    <source>
        <dbReference type="EMBL" id="HIV13768.1"/>
    </source>
</evidence>
<name>A0A9D1T7R2_9FIRM</name>
<dbReference type="Gene3D" id="3.40.50.12780">
    <property type="entry name" value="N-terminal domain of ligase-like"/>
    <property type="match status" value="1"/>
</dbReference>
<dbReference type="CDD" id="cd05930">
    <property type="entry name" value="A_NRPS"/>
    <property type="match status" value="1"/>
</dbReference>
<dbReference type="PANTHER" id="PTHR45527">
    <property type="entry name" value="NONRIBOSOMAL PEPTIDE SYNTHETASE"/>
    <property type="match status" value="1"/>
</dbReference>
<comment type="caution">
    <text evidence="2">The sequence shown here is derived from an EMBL/GenBank/DDBJ whole genome shotgun (WGS) entry which is preliminary data.</text>
</comment>
<dbReference type="Proteomes" id="UP000886723">
    <property type="component" value="Unassembled WGS sequence"/>
</dbReference>
<accession>A0A9D1T7R2</accession>
<dbReference type="GO" id="GO:0044550">
    <property type="term" value="P:secondary metabolite biosynthetic process"/>
    <property type="evidence" value="ECO:0007669"/>
    <property type="project" value="TreeGrafter"/>
</dbReference>
<dbReference type="SUPFAM" id="SSF56801">
    <property type="entry name" value="Acetyl-CoA synthetase-like"/>
    <property type="match status" value="1"/>
</dbReference>
<dbReference type="GO" id="GO:0043041">
    <property type="term" value="P:amino acid activation for nonribosomal peptide biosynthetic process"/>
    <property type="evidence" value="ECO:0007669"/>
    <property type="project" value="TreeGrafter"/>
</dbReference>